<evidence type="ECO:0000313" key="2">
    <source>
        <dbReference type="EMBL" id="WTU78289.1"/>
    </source>
</evidence>
<accession>A0AAU2K3H7</accession>
<organism evidence="2">
    <name type="scientific">Streptomyces sp. NBC_00049</name>
    <dbReference type="NCBI Taxonomy" id="2903617"/>
    <lineage>
        <taxon>Bacteria</taxon>
        <taxon>Bacillati</taxon>
        <taxon>Actinomycetota</taxon>
        <taxon>Actinomycetes</taxon>
        <taxon>Kitasatosporales</taxon>
        <taxon>Streptomycetaceae</taxon>
        <taxon>Streptomyces</taxon>
    </lineage>
</organism>
<dbReference type="Pfam" id="PF19493">
    <property type="entry name" value="Trypco1"/>
    <property type="match status" value="1"/>
</dbReference>
<feature type="domain" description="Trypsin-co-occurring" evidence="1">
    <location>
        <begin position="8"/>
        <end position="104"/>
    </location>
</feature>
<gene>
    <name evidence="2" type="ORF">OG327_36065</name>
</gene>
<sequence length="110" mass="11568">MSELVELRLKNGASVLVEASPSTSGRVMRGRGSGDMVTKAGETLEDALGSLGPAVRGIVSELRKAADWPDQVEVEFAIKITADANMLIARSGGEANFRITLRWSGGSGHV</sequence>
<dbReference type="InterPro" id="IPR045794">
    <property type="entry name" value="Trypco1"/>
</dbReference>
<dbReference type="AlphaFoldDB" id="A0AAU2K3H7"/>
<proteinExistence type="predicted"/>
<dbReference type="EMBL" id="CP108264">
    <property type="protein sequence ID" value="WTU78289.1"/>
    <property type="molecule type" value="Genomic_DNA"/>
</dbReference>
<evidence type="ECO:0000259" key="1">
    <source>
        <dbReference type="Pfam" id="PF19493"/>
    </source>
</evidence>
<dbReference type="NCBIfam" id="NF041216">
    <property type="entry name" value="CU044_2847_fam"/>
    <property type="match status" value="1"/>
</dbReference>
<reference evidence="2" key="1">
    <citation type="submission" date="2022-10" db="EMBL/GenBank/DDBJ databases">
        <title>The complete genomes of actinobacterial strains from the NBC collection.</title>
        <authorList>
            <person name="Joergensen T.S."/>
            <person name="Alvarez Arevalo M."/>
            <person name="Sterndorff E.B."/>
            <person name="Faurdal D."/>
            <person name="Vuksanovic O."/>
            <person name="Mourched A.-S."/>
            <person name="Charusanti P."/>
            <person name="Shaw S."/>
            <person name="Blin K."/>
            <person name="Weber T."/>
        </authorList>
    </citation>
    <scope>NUCLEOTIDE SEQUENCE</scope>
    <source>
        <strain evidence="2">NBC_00049</strain>
    </source>
</reference>
<name>A0AAU2K3H7_9ACTN</name>
<protein>
    <recommendedName>
        <fullName evidence="1">Trypsin-co-occurring domain-containing protein</fullName>
    </recommendedName>
</protein>